<dbReference type="EnsemblMetazoa" id="PPA38960.1">
    <property type="protein sequence ID" value="PPA38960.1"/>
    <property type="gene ID" value="WBGene00277329"/>
</dbReference>
<evidence type="ECO:0000313" key="2">
    <source>
        <dbReference type="Proteomes" id="UP000005239"/>
    </source>
</evidence>
<name>A0A2A6BD06_PRIPA</name>
<protein>
    <submittedName>
        <fullName evidence="1">Uncharacterized protein</fullName>
    </submittedName>
</protein>
<accession>A0A2A6BD06</accession>
<proteinExistence type="predicted"/>
<accession>A0A8R1YTL6</accession>
<sequence>MTTIIYLPLLHLYLSFIQFNAESHYFFGLLDQDWSYQDHIRIISDIISYHIRIISGSAIIRDMYSRKLSKLWLENIHHIEYLTLEGTDKLATTLPYMGNKVWFEASCRHYANPKKL</sequence>
<dbReference type="Proteomes" id="UP000005239">
    <property type="component" value="Unassembled WGS sequence"/>
</dbReference>
<keyword evidence="2" id="KW-1185">Reference proteome</keyword>
<reference evidence="1" key="2">
    <citation type="submission" date="2022-06" db="UniProtKB">
        <authorList>
            <consortium name="EnsemblMetazoa"/>
        </authorList>
    </citation>
    <scope>IDENTIFICATION</scope>
    <source>
        <strain evidence="1">PS312</strain>
    </source>
</reference>
<evidence type="ECO:0000313" key="1">
    <source>
        <dbReference type="EnsemblMetazoa" id="PPA38960.1"/>
    </source>
</evidence>
<organism evidence="1 2">
    <name type="scientific">Pristionchus pacificus</name>
    <name type="common">Parasitic nematode worm</name>
    <dbReference type="NCBI Taxonomy" id="54126"/>
    <lineage>
        <taxon>Eukaryota</taxon>
        <taxon>Metazoa</taxon>
        <taxon>Ecdysozoa</taxon>
        <taxon>Nematoda</taxon>
        <taxon>Chromadorea</taxon>
        <taxon>Rhabditida</taxon>
        <taxon>Rhabditina</taxon>
        <taxon>Diplogasteromorpha</taxon>
        <taxon>Diplogasteroidea</taxon>
        <taxon>Neodiplogasteridae</taxon>
        <taxon>Pristionchus</taxon>
    </lineage>
</organism>
<dbReference type="AlphaFoldDB" id="A0A2A6BD06"/>
<reference evidence="2" key="1">
    <citation type="journal article" date="2008" name="Nat. Genet.">
        <title>The Pristionchus pacificus genome provides a unique perspective on nematode lifestyle and parasitism.</title>
        <authorList>
            <person name="Dieterich C."/>
            <person name="Clifton S.W."/>
            <person name="Schuster L.N."/>
            <person name="Chinwalla A."/>
            <person name="Delehaunty K."/>
            <person name="Dinkelacker I."/>
            <person name="Fulton L."/>
            <person name="Fulton R."/>
            <person name="Godfrey J."/>
            <person name="Minx P."/>
            <person name="Mitreva M."/>
            <person name="Roeseler W."/>
            <person name="Tian H."/>
            <person name="Witte H."/>
            <person name="Yang S.P."/>
            <person name="Wilson R.K."/>
            <person name="Sommer R.J."/>
        </authorList>
    </citation>
    <scope>NUCLEOTIDE SEQUENCE [LARGE SCALE GENOMIC DNA]</scope>
    <source>
        <strain evidence="2">PS312</strain>
    </source>
</reference>
<gene>
    <name evidence="1" type="primary">WBGene00277329</name>
</gene>